<dbReference type="CDD" id="cd00038">
    <property type="entry name" value="CAP_ED"/>
    <property type="match status" value="1"/>
</dbReference>
<gene>
    <name evidence="2" type="ORF">MD535_16015</name>
</gene>
<dbReference type="InterPro" id="IPR000595">
    <property type="entry name" value="cNMP-bd_dom"/>
</dbReference>
<dbReference type="Pfam" id="PF00027">
    <property type="entry name" value="cNMP_binding"/>
    <property type="match status" value="1"/>
</dbReference>
<accession>A0A9X3CPT3</accession>
<organism evidence="2 3">
    <name type="scientific">Vibrio qingdaonensis</name>
    <dbReference type="NCBI Taxonomy" id="2829491"/>
    <lineage>
        <taxon>Bacteria</taxon>
        <taxon>Pseudomonadati</taxon>
        <taxon>Pseudomonadota</taxon>
        <taxon>Gammaproteobacteria</taxon>
        <taxon>Vibrionales</taxon>
        <taxon>Vibrionaceae</taxon>
        <taxon>Vibrio</taxon>
    </lineage>
</organism>
<dbReference type="PANTHER" id="PTHR24567">
    <property type="entry name" value="CRP FAMILY TRANSCRIPTIONAL REGULATORY PROTEIN"/>
    <property type="match status" value="1"/>
</dbReference>
<keyword evidence="3" id="KW-1185">Reference proteome</keyword>
<protein>
    <submittedName>
        <fullName evidence="2">Crp/Fnr family transcriptional regulator</fullName>
    </submittedName>
</protein>
<dbReference type="Proteomes" id="UP001155587">
    <property type="component" value="Unassembled WGS sequence"/>
</dbReference>
<dbReference type="Gene3D" id="2.60.120.10">
    <property type="entry name" value="Jelly Rolls"/>
    <property type="match status" value="1"/>
</dbReference>
<proteinExistence type="predicted"/>
<evidence type="ECO:0000313" key="3">
    <source>
        <dbReference type="Proteomes" id="UP001155587"/>
    </source>
</evidence>
<dbReference type="GO" id="GO:0005829">
    <property type="term" value="C:cytosol"/>
    <property type="evidence" value="ECO:0007669"/>
    <property type="project" value="TreeGrafter"/>
</dbReference>
<dbReference type="PANTHER" id="PTHR24567:SF26">
    <property type="entry name" value="REGULATORY PROTEIN YEIL"/>
    <property type="match status" value="1"/>
</dbReference>
<reference evidence="2" key="1">
    <citation type="submission" date="2022-02" db="EMBL/GenBank/DDBJ databases">
        <title>Vibrio sp. nov, a new bacterium isolated from seawater.</title>
        <authorList>
            <person name="Yuan Y."/>
        </authorList>
    </citation>
    <scope>NUCLEOTIDE SEQUENCE</scope>
    <source>
        <strain evidence="2">ZSDZ65</strain>
    </source>
</reference>
<comment type="caution">
    <text evidence="2">The sequence shown here is derived from an EMBL/GenBank/DDBJ whole genome shotgun (WGS) entry which is preliminary data.</text>
</comment>
<sequence>MDFDLVSCEFRKVTFSKGEDIYLQHDNADCFYFIDNGLIALNRLLLNGKEVLSRVYSCEQYFGYRTLLSGQTYHVGAKALTDVTLTKIHIVNLDAFFQNNINFIRFLMSEMATELRHAEIRLSKMPSHSVELRVIDSMIDLVKVDATYNWTYREIASHCGCSTETVIRVSKKLKTSHLMEGKNTQKSFDIEKLYHERMRLAML</sequence>
<evidence type="ECO:0000259" key="1">
    <source>
        <dbReference type="PROSITE" id="PS50042"/>
    </source>
</evidence>
<evidence type="ECO:0000313" key="2">
    <source>
        <dbReference type="EMBL" id="MCW8347507.1"/>
    </source>
</evidence>
<dbReference type="PROSITE" id="PS50042">
    <property type="entry name" value="CNMP_BINDING_3"/>
    <property type="match status" value="1"/>
</dbReference>
<dbReference type="GO" id="GO:0003700">
    <property type="term" value="F:DNA-binding transcription factor activity"/>
    <property type="evidence" value="ECO:0007669"/>
    <property type="project" value="TreeGrafter"/>
</dbReference>
<dbReference type="RefSeq" id="WP_265676037.1">
    <property type="nucleotide sequence ID" value="NZ_JAKRRY010000022.1"/>
</dbReference>
<dbReference type="EMBL" id="JAKRRY010000022">
    <property type="protein sequence ID" value="MCW8347507.1"/>
    <property type="molecule type" value="Genomic_DNA"/>
</dbReference>
<dbReference type="SUPFAM" id="SSF51206">
    <property type="entry name" value="cAMP-binding domain-like"/>
    <property type="match status" value="1"/>
</dbReference>
<dbReference type="SMART" id="SM00100">
    <property type="entry name" value="cNMP"/>
    <property type="match status" value="1"/>
</dbReference>
<dbReference type="InterPro" id="IPR018490">
    <property type="entry name" value="cNMP-bd_dom_sf"/>
</dbReference>
<dbReference type="InterPro" id="IPR050397">
    <property type="entry name" value="Env_Response_Regulators"/>
</dbReference>
<feature type="domain" description="Cyclic nucleotide-binding" evidence="1">
    <location>
        <begin position="13"/>
        <end position="114"/>
    </location>
</feature>
<name>A0A9X3CPT3_9VIBR</name>
<dbReference type="InterPro" id="IPR014710">
    <property type="entry name" value="RmlC-like_jellyroll"/>
</dbReference>
<dbReference type="AlphaFoldDB" id="A0A9X3CPT3"/>